<gene>
    <name evidence="3" type="ORF">EV184_102215</name>
    <name evidence="2" type="ORF">SAMCFNEI73_pC2000</name>
</gene>
<dbReference type="RefSeq" id="WP_037389951.1">
    <property type="nucleotide sequence ID" value="NZ_CP013110.1"/>
</dbReference>
<dbReference type="InterPro" id="IPR011660">
    <property type="entry name" value="VapB-like"/>
</dbReference>
<keyword evidence="2" id="KW-0614">Plasmid</keyword>
<evidence type="ECO:0000256" key="1">
    <source>
        <dbReference type="SAM" id="MobiDB-lite"/>
    </source>
</evidence>
<dbReference type="OrthoDB" id="8301496at2"/>
<keyword evidence="4" id="KW-1185">Reference proteome</keyword>
<evidence type="ECO:0000313" key="4">
    <source>
        <dbReference type="Proteomes" id="UP000182306"/>
    </source>
</evidence>
<dbReference type="KEGG" id="same:SAMCFNEI73_pC2000"/>
<evidence type="ECO:0000313" key="3">
    <source>
        <dbReference type="EMBL" id="TCN33907.1"/>
    </source>
</evidence>
<protein>
    <submittedName>
        <fullName evidence="3">Antitoxin VapB</fullName>
    </submittedName>
</protein>
<reference evidence="2 4" key="1">
    <citation type="submission" date="2015-10" db="EMBL/GenBank/DDBJ databases">
        <title>Genomic differences between typical nodule nitrogen-fixing rhizobial strains and those coming from bean seeds.</title>
        <authorList>
            <person name="Peralta H."/>
            <person name="Aguilar-Vera A."/>
            <person name="Diaz R."/>
            <person name="Mora Y."/>
            <person name="Martinez-Batallar G."/>
            <person name="Salazar E."/>
            <person name="Vargas-Lagunas C."/>
            <person name="Encarnacion S."/>
            <person name="Girard L."/>
            <person name="Mora J."/>
        </authorList>
    </citation>
    <scope>NUCLEOTIDE SEQUENCE [LARGE SCALE GENOMIC DNA]</scope>
    <source>
        <strain evidence="2 4">CFNEI 73</strain>
        <plasmid evidence="2 4">C</plasmid>
    </source>
</reference>
<dbReference type="Pfam" id="PF07704">
    <property type="entry name" value="PSK_trans_fac"/>
    <property type="match status" value="1"/>
</dbReference>
<dbReference type="AlphaFoldDB" id="A0A1L3M016"/>
<feature type="region of interest" description="Disordered" evidence="1">
    <location>
        <begin position="59"/>
        <end position="81"/>
    </location>
</feature>
<evidence type="ECO:0000313" key="2">
    <source>
        <dbReference type="EMBL" id="APG95699.1"/>
    </source>
</evidence>
<dbReference type="EMBL" id="SLVU01000002">
    <property type="protein sequence ID" value="TCN33907.1"/>
    <property type="molecule type" value="Genomic_DNA"/>
</dbReference>
<dbReference type="Proteomes" id="UP000295043">
    <property type="component" value="Unassembled WGS sequence"/>
</dbReference>
<sequence length="81" mass="9197">MALYIRDDAVGDLAKQVQQAINAPNKTEAVRRALLNELERAKKTIPLKGRIKRIQESVRAMGPDDPNFDMKKFTDEQWGDA</sequence>
<geneLocation type="plasmid" evidence="2 4">
    <name>C</name>
</geneLocation>
<dbReference type="Proteomes" id="UP000182306">
    <property type="component" value="Plasmid C"/>
</dbReference>
<evidence type="ECO:0000313" key="5">
    <source>
        <dbReference type="Proteomes" id="UP000295043"/>
    </source>
</evidence>
<reference evidence="3 5" key="2">
    <citation type="submission" date="2019-03" db="EMBL/GenBank/DDBJ databases">
        <title>Genomic Encyclopedia of Type Strains, Phase IV (KMG-V): Genome sequencing to study the core and pangenomes of soil and plant-associated prokaryotes.</title>
        <authorList>
            <person name="Whitman W."/>
        </authorList>
    </citation>
    <scope>NUCLEOTIDE SEQUENCE [LARGE SCALE GENOMIC DNA]</scope>
    <source>
        <strain evidence="3 5">23C40</strain>
    </source>
</reference>
<name>A0A1L3M016_9HYPH</name>
<accession>A0A1L3M016</accession>
<proteinExistence type="predicted"/>
<organism evidence="2 4">
    <name type="scientific">Sinorhizobium americanum</name>
    <dbReference type="NCBI Taxonomy" id="194963"/>
    <lineage>
        <taxon>Bacteria</taxon>
        <taxon>Pseudomonadati</taxon>
        <taxon>Pseudomonadota</taxon>
        <taxon>Alphaproteobacteria</taxon>
        <taxon>Hyphomicrobiales</taxon>
        <taxon>Rhizobiaceae</taxon>
        <taxon>Sinorhizobium/Ensifer group</taxon>
        <taxon>Sinorhizobium</taxon>
    </lineage>
</organism>
<dbReference type="EMBL" id="CP013110">
    <property type="protein sequence ID" value="APG95699.1"/>
    <property type="molecule type" value="Genomic_DNA"/>
</dbReference>